<evidence type="ECO:0000256" key="1">
    <source>
        <dbReference type="SAM" id="MobiDB-lite"/>
    </source>
</evidence>
<feature type="compositionally biased region" description="Low complexity" evidence="1">
    <location>
        <begin position="130"/>
        <end position="150"/>
    </location>
</feature>
<protein>
    <submittedName>
        <fullName evidence="2">Uncharacterized protein</fullName>
    </submittedName>
</protein>
<dbReference type="GeneID" id="71987259"/>
<dbReference type="KEGG" id="ffu:CLAFUR5_07381"/>
<sequence length="256" mass="27692">MSSINTDSMASTNPAVPPSTSVNGTDGQPNSLTKAVPHRRSIEERAAFRDQIAAASAKNTKPPSKVQERLAQNYAKQKASRFRPSITKSNNLPAVGSKNNKQGGDKSKLSGDNKKKVGDINKKVGDSNKKVGNNNKKFGDNNKQGGNKNDQSGDKTKQTVLVDEKPIRQVPEGREAATKMWTDTRNALAERSEYIKSTQGYAEQCASMAEDEGARKEAGGGAEVEPRYITTYSKTTIEEVAGKSGGRRKVTEVVKY</sequence>
<dbReference type="AlphaFoldDB" id="A0A9Q8PBD4"/>
<organism evidence="2 3">
    <name type="scientific">Passalora fulva</name>
    <name type="common">Tomato leaf mold</name>
    <name type="synonym">Cladosporium fulvum</name>
    <dbReference type="NCBI Taxonomy" id="5499"/>
    <lineage>
        <taxon>Eukaryota</taxon>
        <taxon>Fungi</taxon>
        <taxon>Dikarya</taxon>
        <taxon>Ascomycota</taxon>
        <taxon>Pezizomycotina</taxon>
        <taxon>Dothideomycetes</taxon>
        <taxon>Dothideomycetidae</taxon>
        <taxon>Mycosphaerellales</taxon>
        <taxon>Mycosphaerellaceae</taxon>
        <taxon>Fulvia</taxon>
    </lineage>
</organism>
<feature type="compositionally biased region" description="Polar residues" evidence="1">
    <location>
        <begin position="86"/>
        <end position="102"/>
    </location>
</feature>
<dbReference type="EMBL" id="CP090168">
    <property type="protein sequence ID" value="UJO19320.1"/>
    <property type="molecule type" value="Genomic_DNA"/>
</dbReference>
<name>A0A9Q8PBD4_PASFU</name>
<accession>A0A9Q8PBD4</accession>
<feature type="compositionally biased region" description="Basic and acidic residues" evidence="1">
    <location>
        <begin position="151"/>
        <end position="177"/>
    </location>
</feature>
<feature type="compositionally biased region" description="Basic and acidic residues" evidence="1">
    <location>
        <begin position="103"/>
        <end position="129"/>
    </location>
</feature>
<feature type="compositionally biased region" description="Polar residues" evidence="1">
    <location>
        <begin position="1"/>
        <end position="33"/>
    </location>
</feature>
<feature type="region of interest" description="Disordered" evidence="1">
    <location>
        <begin position="1"/>
        <end position="177"/>
    </location>
</feature>
<keyword evidence="3" id="KW-1185">Reference proteome</keyword>
<dbReference type="RefSeq" id="XP_047763686.1">
    <property type="nucleotide sequence ID" value="XM_047906529.1"/>
</dbReference>
<reference evidence="2" key="2">
    <citation type="journal article" date="2022" name="Microb. Genom.">
        <title>A chromosome-scale genome assembly of the tomato pathogen Cladosporium fulvum reveals a compartmentalized genome architecture and the presence of a dispensable chromosome.</title>
        <authorList>
            <person name="Zaccaron A.Z."/>
            <person name="Chen L.H."/>
            <person name="Samaras A."/>
            <person name="Stergiopoulos I."/>
        </authorList>
    </citation>
    <scope>NUCLEOTIDE SEQUENCE</scope>
    <source>
        <strain evidence="2">Race5_Kim</strain>
    </source>
</reference>
<evidence type="ECO:0000313" key="3">
    <source>
        <dbReference type="Proteomes" id="UP000756132"/>
    </source>
</evidence>
<proteinExistence type="predicted"/>
<dbReference type="Proteomes" id="UP000756132">
    <property type="component" value="Chromosome 6"/>
</dbReference>
<evidence type="ECO:0000313" key="2">
    <source>
        <dbReference type="EMBL" id="UJO19320.1"/>
    </source>
</evidence>
<reference evidence="2" key="1">
    <citation type="submission" date="2021-12" db="EMBL/GenBank/DDBJ databases">
        <authorList>
            <person name="Zaccaron A."/>
            <person name="Stergiopoulos I."/>
        </authorList>
    </citation>
    <scope>NUCLEOTIDE SEQUENCE</scope>
    <source>
        <strain evidence="2">Race5_Kim</strain>
    </source>
</reference>
<gene>
    <name evidence="2" type="ORF">CLAFUR5_07381</name>
</gene>